<feature type="domain" description="Methyltransferase type 11" evidence="1">
    <location>
        <begin position="84"/>
        <end position="171"/>
    </location>
</feature>
<dbReference type="SUPFAM" id="SSF53335">
    <property type="entry name" value="S-adenosyl-L-methionine-dependent methyltransferases"/>
    <property type="match status" value="1"/>
</dbReference>
<name>A0AAE3Y0B6_VARPD</name>
<dbReference type="CDD" id="cd02440">
    <property type="entry name" value="AdoMet_MTases"/>
    <property type="match status" value="1"/>
</dbReference>
<dbReference type="AlphaFoldDB" id="A0AAE3Y0B6"/>
<proteinExistence type="predicted"/>
<comment type="caution">
    <text evidence="2">The sequence shown here is derived from an EMBL/GenBank/DDBJ whole genome shotgun (WGS) entry which is preliminary data.</text>
</comment>
<dbReference type="GO" id="GO:0008757">
    <property type="term" value="F:S-adenosylmethionine-dependent methyltransferase activity"/>
    <property type="evidence" value="ECO:0007669"/>
    <property type="project" value="InterPro"/>
</dbReference>
<dbReference type="EMBL" id="JAVDQZ010000004">
    <property type="protein sequence ID" value="MDR6427177.1"/>
    <property type="molecule type" value="Genomic_DNA"/>
</dbReference>
<keyword evidence="2" id="KW-0830">Ubiquinone</keyword>
<accession>A0AAE3Y0B6</accession>
<sequence length="313" mass="34322">MPARFFEGFKMIGDILLPHASLKRSGAYFESGLERKTDAITANATYFGNAQWAQEYLDFCHRDAHFKSRWLAAAGDWTDKVVIDLGCGPGNIFATLGGKPRLLIGVDVAPGSLELAAKLGYTAVLADAAYTPFRSQVADIVAINASLHHCDDMAAVLREGARLVKPHGLLVTDHDPQLTAWDYRGLARLMWDARLWVYRAIGHGFHKTGSQQSWGLRTEVHHQPGDGVTKEFFHSTLEPLGFEVRVYPHNHQIGADALRGVVGPAQWKYRLGNMLSGRRPSSPTSALSLMCVARRRGEPASVAAAVPEQRTPG</sequence>
<organism evidence="2 3">
    <name type="scientific">Variovorax paradoxus</name>
    <dbReference type="NCBI Taxonomy" id="34073"/>
    <lineage>
        <taxon>Bacteria</taxon>
        <taxon>Pseudomonadati</taxon>
        <taxon>Pseudomonadota</taxon>
        <taxon>Betaproteobacteria</taxon>
        <taxon>Burkholderiales</taxon>
        <taxon>Comamonadaceae</taxon>
        <taxon>Variovorax</taxon>
    </lineage>
</organism>
<dbReference type="Pfam" id="PF08241">
    <property type="entry name" value="Methyltransf_11"/>
    <property type="match status" value="1"/>
</dbReference>
<dbReference type="Gene3D" id="3.40.50.150">
    <property type="entry name" value="Vaccinia Virus protein VP39"/>
    <property type="match status" value="1"/>
</dbReference>
<dbReference type="InterPro" id="IPR050508">
    <property type="entry name" value="Methyltransf_Superfamily"/>
</dbReference>
<dbReference type="RefSeq" id="WP_225612650.1">
    <property type="nucleotide sequence ID" value="NZ_JAUSRU010000013.1"/>
</dbReference>
<dbReference type="InterPro" id="IPR029063">
    <property type="entry name" value="SAM-dependent_MTases_sf"/>
</dbReference>
<evidence type="ECO:0000259" key="1">
    <source>
        <dbReference type="Pfam" id="PF08241"/>
    </source>
</evidence>
<dbReference type="Proteomes" id="UP001184828">
    <property type="component" value="Unassembled WGS sequence"/>
</dbReference>
<gene>
    <name evidence="2" type="ORF">J2738_003315</name>
</gene>
<reference evidence="2" key="1">
    <citation type="submission" date="2023-07" db="EMBL/GenBank/DDBJ databases">
        <title>Sorghum-associated microbial communities from plants grown in Nebraska, USA.</title>
        <authorList>
            <person name="Schachtman D."/>
        </authorList>
    </citation>
    <scope>NUCLEOTIDE SEQUENCE</scope>
    <source>
        <strain evidence="2">DS2114</strain>
    </source>
</reference>
<evidence type="ECO:0000313" key="3">
    <source>
        <dbReference type="Proteomes" id="UP001184828"/>
    </source>
</evidence>
<evidence type="ECO:0000313" key="2">
    <source>
        <dbReference type="EMBL" id="MDR6427177.1"/>
    </source>
</evidence>
<dbReference type="InterPro" id="IPR013216">
    <property type="entry name" value="Methyltransf_11"/>
</dbReference>
<protein>
    <submittedName>
        <fullName evidence="2">Ubiquinone/menaquinone biosynthesis C-methylase UbiE</fullName>
    </submittedName>
</protein>
<dbReference type="PANTHER" id="PTHR42912">
    <property type="entry name" value="METHYLTRANSFERASE"/>
    <property type="match status" value="1"/>
</dbReference>